<name>A0ACD3BFV3_9AGAR</name>
<keyword evidence="2" id="KW-1185">Reference proteome</keyword>
<gene>
    <name evidence="1" type="ORF">BDN72DRAFT_890858</name>
</gene>
<accession>A0ACD3BFV3</accession>
<organism evidence="1 2">
    <name type="scientific">Pluteus cervinus</name>
    <dbReference type="NCBI Taxonomy" id="181527"/>
    <lineage>
        <taxon>Eukaryota</taxon>
        <taxon>Fungi</taxon>
        <taxon>Dikarya</taxon>
        <taxon>Basidiomycota</taxon>
        <taxon>Agaricomycotina</taxon>
        <taxon>Agaricomycetes</taxon>
        <taxon>Agaricomycetidae</taxon>
        <taxon>Agaricales</taxon>
        <taxon>Pluteineae</taxon>
        <taxon>Pluteaceae</taxon>
        <taxon>Pluteus</taxon>
    </lineage>
</organism>
<protein>
    <submittedName>
        <fullName evidence="1">Uncharacterized protein</fullName>
    </submittedName>
</protein>
<evidence type="ECO:0000313" key="2">
    <source>
        <dbReference type="Proteomes" id="UP000308600"/>
    </source>
</evidence>
<proteinExistence type="predicted"/>
<evidence type="ECO:0000313" key="1">
    <source>
        <dbReference type="EMBL" id="TFK77080.1"/>
    </source>
</evidence>
<dbReference type="EMBL" id="ML208259">
    <property type="protein sequence ID" value="TFK77080.1"/>
    <property type="molecule type" value="Genomic_DNA"/>
</dbReference>
<dbReference type="Proteomes" id="UP000308600">
    <property type="component" value="Unassembled WGS sequence"/>
</dbReference>
<sequence>METNNFSTLGLWTLASPNRLLSAACCPDKDLVVLISRLGGRDRLSLWKIQGSRTWEVDVGLDEAANTQISGIAWSPDGQSIAVAHDPPCITLHSIQDGHRELTLPIKLDGDLQHSTMRLTNLWWFRDERPLARSSIPDIFKRNDVITGSAHSILHVLPLLDGLQEESQTLTATDIFAFQGTQTQASAPKKELPESIKRWPTLTTNLGAASIAANQVPNQPQSAAEADHVNKNSILVAADSHGSLHLFLDGTFSLGTLLVAQGRPVVSLIKNPLNLQFYAHLGSLDTDEPVTYIQPTGIELPLLSQRHGRDFAFLSSSARELTWYIIRVIRDMHNAWFGSESVNGARDLGPKWIEALNKRQREHSGQPEPESILDLTCLLITGRASEGLADFLQSAEQMTERSIQKWETTMIDALVKLRDLSEKRVASACQRLLLILEELKGWSQLPQYSVFGLQLHELEACVEMAERAIIISSWLSAIVRQELFRFKEFISWLRFEIGRSNELANPPRYDILEVNNYFISGLTGSSIDKWFTGSLPTFSLQDLGIMAGDDPLSRVLQRARNAVKDPTQLEWQANIKQKDLNNLERNLDVLVQELAKCCSRIFDHAAGAASRSAIVSCPDSITSQVPVAKPGIPSDRLQIRERIIALDKEGLQYLAMWGRIEQHSFLCIVRIRSMYRESSGPPQLEVALLECTVGDVACELLEAEFFDDDSLVIVYRLPGQESTVGYSDLGYQELQADSYVKVSAREDLIQDAVKRWRQGQLVSARLPISRCRELDGCKDGSVHLAVNGRIGRRVACVLDSQGIAVEAYDLEGDEDDMEVEPGNLEKDADEDAT</sequence>
<reference evidence="1 2" key="1">
    <citation type="journal article" date="2019" name="Nat. Ecol. Evol.">
        <title>Megaphylogeny resolves global patterns of mushroom evolution.</title>
        <authorList>
            <person name="Varga T."/>
            <person name="Krizsan K."/>
            <person name="Foldi C."/>
            <person name="Dima B."/>
            <person name="Sanchez-Garcia M."/>
            <person name="Sanchez-Ramirez S."/>
            <person name="Szollosi G.J."/>
            <person name="Szarkandi J.G."/>
            <person name="Papp V."/>
            <person name="Albert L."/>
            <person name="Andreopoulos W."/>
            <person name="Angelini C."/>
            <person name="Antonin V."/>
            <person name="Barry K.W."/>
            <person name="Bougher N.L."/>
            <person name="Buchanan P."/>
            <person name="Buyck B."/>
            <person name="Bense V."/>
            <person name="Catcheside P."/>
            <person name="Chovatia M."/>
            <person name="Cooper J."/>
            <person name="Damon W."/>
            <person name="Desjardin D."/>
            <person name="Finy P."/>
            <person name="Geml J."/>
            <person name="Haridas S."/>
            <person name="Hughes K."/>
            <person name="Justo A."/>
            <person name="Karasinski D."/>
            <person name="Kautmanova I."/>
            <person name="Kiss B."/>
            <person name="Kocsube S."/>
            <person name="Kotiranta H."/>
            <person name="LaButti K.M."/>
            <person name="Lechner B.E."/>
            <person name="Liimatainen K."/>
            <person name="Lipzen A."/>
            <person name="Lukacs Z."/>
            <person name="Mihaltcheva S."/>
            <person name="Morgado L.N."/>
            <person name="Niskanen T."/>
            <person name="Noordeloos M.E."/>
            <person name="Ohm R.A."/>
            <person name="Ortiz-Santana B."/>
            <person name="Ovrebo C."/>
            <person name="Racz N."/>
            <person name="Riley R."/>
            <person name="Savchenko A."/>
            <person name="Shiryaev A."/>
            <person name="Soop K."/>
            <person name="Spirin V."/>
            <person name="Szebenyi C."/>
            <person name="Tomsovsky M."/>
            <person name="Tulloss R.E."/>
            <person name="Uehling J."/>
            <person name="Grigoriev I.V."/>
            <person name="Vagvolgyi C."/>
            <person name="Papp T."/>
            <person name="Martin F.M."/>
            <person name="Miettinen O."/>
            <person name="Hibbett D.S."/>
            <person name="Nagy L.G."/>
        </authorList>
    </citation>
    <scope>NUCLEOTIDE SEQUENCE [LARGE SCALE GENOMIC DNA]</scope>
    <source>
        <strain evidence="1 2">NL-1719</strain>
    </source>
</reference>